<sequence length="275" mass="30709">MAFIKKISSMPLYLLAIILLIFTGLPYFLMVSSSFKSQLEFMTSPWSFPKDFTLDNYSAVLSSSFLRYFGNSLIVSTVSVVIVIVISAMASYPLARMKFRLNRPVFILFLIGMMIPIHTTLIPIYLLTINIGLYDTIWGLIGPYVAFSIPVSVVIFTQFLQEIPVELEESAKIDGCGPFRLFWKILFPLLKPAVATVAIYNFIHIWNEFIFALVLTNSKENSTLPLGLREFYGEFSVNVPGIMAALTLGSLPLLLVYFVAQEKIVKGIAAGSVKG</sequence>
<evidence type="ECO:0000256" key="6">
    <source>
        <dbReference type="ARBA" id="ARBA00023136"/>
    </source>
</evidence>
<evidence type="ECO:0000259" key="8">
    <source>
        <dbReference type="PROSITE" id="PS50928"/>
    </source>
</evidence>
<dbReference type="CDD" id="cd06261">
    <property type="entry name" value="TM_PBP2"/>
    <property type="match status" value="1"/>
</dbReference>
<feature type="transmembrane region" description="Helical" evidence="7">
    <location>
        <begin position="239"/>
        <end position="260"/>
    </location>
</feature>
<name>A0A7U9P751_GEOTM</name>
<dbReference type="RefSeq" id="WP_023633587.1">
    <property type="nucleotide sequence ID" value="NZ_AYSF01000033.1"/>
</dbReference>
<feature type="transmembrane region" description="Helical" evidence="7">
    <location>
        <begin position="73"/>
        <end position="94"/>
    </location>
</feature>
<keyword evidence="4 7" id="KW-0812">Transmembrane</keyword>
<dbReference type="Proteomes" id="UP000018339">
    <property type="component" value="Unassembled WGS sequence"/>
</dbReference>
<accession>A0A7U9P751</accession>
<keyword evidence="5 7" id="KW-1133">Transmembrane helix</keyword>
<keyword evidence="10" id="KW-1185">Reference proteome</keyword>
<dbReference type="AlphaFoldDB" id="A0A7U9P751"/>
<dbReference type="GO" id="GO:0055085">
    <property type="term" value="P:transmembrane transport"/>
    <property type="evidence" value="ECO:0007669"/>
    <property type="project" value="InterPro"/>
</dbReference>
<feature type="domain" description="ABC transmembrane type-1" evidence="8">
    <location>
        <begin position="69"/>
        <end position="260"/>
    </location>
</feature>
<comment type="subcellular location">
    <subcellularLocation>
        <location evidence="1 7">Cell membrane</location>
        <topology evidence="1 7">Multi-pass membrane protein</topology>
    </subcellularLocation>
</comment>
<evidence type="ECO:0000313" key="9">
    <source>
        <dbReference type="EMBL" id="ESU73060.1"/>
    </source>
</evidence>
<keyword evidence="2 7" id="KW-0813">Transport</keyword>
<comment type="similarity">
    <text evidence="7">Belongs to the binding-protein-dependent transport system permease family.</text>
</comment>
<evidence type="ECO:0000256" key="1">
    <source>
        <dbReference type="ARBA" id="ARBA00004651"/>
    </source>
</evidence>
<keyword evidence="6 7" id="KW-0472">Membrane</keyword>
<reference evidence="9 10" key="1">
    <citation type="journal article" date="2014" name="Genome Announc.">
        <title>Draft Genome Sequence of Geobacillus thermopakistaniensis Strain MAS1.</title>
        <authorList>
            <person name="Siddiqui M.A."/>
            <person name="Rashid N."/>
            <person name="Ayyampalayam S."/>
            <person name="Whitman W.B."/>
        </authorList>
    </citation>
    <scope>NUCLEOTIDE SEQUENCE [LARGE SCALE GENOMIC DNA]</scope>
    <source>
        <strain evidence="9 10">MAS1</strain>
    </source>
</reference>
<evidence type="ECO:0000313" key="10">
    <source>
        <dbReference type="Proteomes" id="UP000018339"/>
    </source>
</evidence>
<evidence type="ECO:0000256" key="3">
    <source>
        <dbReference type="ARBA" id="ARBA00022475"/>
    </source>
</evidence>
<comment type="caution">
    <text evidence="9">The sequence shown here is derived from an EMBL/GenBank/DDBJ whole genome shotgun (WGS) entry which is preliminary data.</text>
</comment>
<protein>
    <submittedName>
        <fullName evidence="9">ABC transporter permease</fullName>
    </submittedName>
</protein>
<evidence type="ECO:0000256" key="4">
    <source>
        <dbReference type="ARBA" id="ARBA00022692"/>
    </source>
</evidence>
<evidence type="ECO:0000256" key="2">
    <source>
        <dbReference type="ARBA" id="ARBA00022448"/>
    </source>
</evidence>
<dbReference type="SUPFAM" id="SSF161098">
    <property type="entry name" value="MetI-like"/>
    <property type="match status" value="1"/>
</dbReference>
<evidence type="ECO:0000256" key="7">
    <source>
        <dbReference type="RuleBase" id="RU363032"/>
    </source>
</evidence>
<dbReference type="Pfam" id="PF00528">
    <property type="entry name" value="BPD_transp_1"/>
    <property type="match status" value="1"/>
</dbReference>
<proteinExistence type="inferred from homology"/>
<feature type="transmembrane region" description="Helical" evidence="7">
    <location>
        <begin position="181"/>
        <end position="203"/>
    </location>
</feature>
<dbReference type="Gene3D" id="1.10.3720.10">
    <property type="entry name" value="MetI-like"/>
    <property type="match status" value="1"/>
</dbReference>
<dbReference type="PANTHER" id="PTHR43744:SF12">
    <property type="entry name" value="ABC TRANSPORTER PERMEASE PROTEIN MG189-RELATED"/>
    <property type="match status" value="1"/>
</dbReference>
<dbReference type="EMBL" id="AYSF01000033">
    <property type="protein sequence ID" value="ESU73060.1"/>
    <property type="molecule type" value="Genomic_DNA"/>
</dbReference>
<feature type="transmembrane region" description="Helical" evidence="7">
    <location>
        <begin position="137"/>
        <end position="160"/>
    </location>
</feature>
<keyword evidence="3" id="KW-1003">Cell membrane</keyword>
<dbReference type="PROSITE" id="PS50928">
    <property type="entry name" value="ABC_TM1"/>
    <property type="match status" value="1"/>
</dbReference>
<dbReference type="GO" id="GO:0005886">
    <property type="term" value="C:plasma membrane"/>
    <property type="evidence" value="ECO:0007669"/>
    <property type="project" value="UniProtKB-SubCell"/>
</dbReference>
<dbReference type="PANTHER" id="PTHR43744">
    <property type="entry name" value="ABC TRANSPORTER PERMEASE PROTEIN MG189-RELATED-RELATED"/>
    <property type="match status" value="1"/>
</dbReference>
<organism evidence="9 10">
    <name type="scientific">Geobacillus thermopakistaniensis (strain MAS1)</name>
    <dbReference type="NCBI Taxonomy" id="1408282"/>
    <lineage>
        <taxon>Bacteria</taxon>
        <taxon>Bacillati</taxon>
        <taxon>Bacillota</taxon>
        <taxon>Bacilli</taxon>
        <taxon>Bacillales</taxon>
        <taxon>Anoxybacillaceae</taxon>
        <taxon>Geobacillus</taxon>
    </lineage>
</organism>
<evidence type="ECO:0000256" key="5">
    <source>
        <dbReference type="ARBA" id="ARBA00022989"/>
    </source>
</evidence>
<gene>
    <name evidence="9" type="ORF">T260_04680</name>
</gene>
<feature type="transmembrane region" description="Helical" evidence="7">
    <location>
        <begin position="12"/>
        <end position="35"/>
    </location>
</feature>
<dbReference type="InterPro" id="IPR000515">
    <property type="entry name" value="MetI-like"/>
</dbReference>
<dbReference type="InterPro" id="IPR035906">
    <property type="entry name" value="MetI-like_sf"/>
</dbReference>
<feature type="transmembrane region" description="Helical" evidence="7">
    <location>
        <begin position="106"/>
        <end position="131"/>
    </location>
</feature>